<evidence type="ECO:0000313" key="2">
    <source>
        <dbReference type="EMBL" id="KAD4385957.1"/>
    </source>
</evidence>
<evidence type="ECO:0000313" key="3">
    <source>
        <dbReference type="Proteomes" id="UP000326396"/>
    </source>
</evidence>
<gene>
    <name evidence="2" type="ORF">E3N88_26126</name>
</gene>
<feature type="region of interest" description="Disordered" evidence="1">
    <location>
        <begin position="30"/>
        <end position="66"/>
    </location>
</feature>
<keyword evidence="3" id="KW-1185">Reference proteome</keyword>
<dbReference type="AlphaFoldDB" id="A0A5N6N780"/>
<protein>
    <submittedName>
        <fullName evidence="2">Uncharacterized protein</fullName>
    </submittedName>
</protein>
<dbReference type="EMBL" id="SZYD01000013">
    <property type="protein sequence ID" value="KAD4385957.1"/>
    <property type="molecule type" value="Genomic_DNA"/>
</dbReference>
<dbReference type="Proteomes" id="UP000326396">
    <property type="component" value="Linkage Group LG3"/>
</dbReference>
<name>A0A5N6N780_9ASTR</name>
<proteinExistence type="predicted"/>
<accession>A0A5N6N780</accession>
<sequence length="132" mass="14446">MESKRRSNNVLQSRNGREWAQNNKIGILGLTYGPGGTPDPKLPSQAMRTDEEDGASSGAPARNDGATLTHFQTPLARVNPPHITCKPPYNTIITIRDLEEAIVESFAILEEESKLYITTPIIYTTKRGIPGA</sequence>
<evidence type="ECO:0000256" key="1">
    <source>
        <dbReference type="SAM" id="MobiDB-lite"/>
    </source>
</evidence>
<comment type="caution">
    <text evidence="2">The sequence shown here is derived from an EMBL/GenBank/DDBJ whole genome shotgun (WGS) entry which is preliminary data.</text>
</comment>
<organism evidence="2 3">
    <name type="scientific">Mikania micrantha</name>
    <name type="common">bitter vine</name>
    <dbReference type="NCBI Taxonomy" id="192012"/>
    <lineage>
        <taxon>Eukaryota</taxon>
        <taxon>Viridiplantae</taxon>
        <taxon>Streptophyta</taxon>
        <taxon>Embryophyta</taxon>
        <taxon>Tracheophyta</taxon>
        <taxon>Spermatophyta</taxon>
        <taxon>Magnoliopsida</taxon>
        <taxon>eudicotyledons</taxon>
        <taxon>Gunneridae</taxon>
        <taxon>Pentapetalae</taxon>
        <taxon>asterids</taxon>
        <taxon>campanulids</taxon>
        <taxon>Asterales</taxon>
        <taxon>Asteraceae</taxon>
        <taxon>Asteroideae</taxon>
        <taxon>Heliantheae alliance</taxon>
        <taxon>Eupatorieae</taxon>
        <taxon>Mikania</taxon>
    </lineage>
</organism>
<reference evidence="2 3" key="1">
    <citation type="submission" date="2019-05" db="EMBL/GenBank/DDBJ databases">
        <title>Mikania micrantha, genome provides insights into the molecular mechanism of rapid growth.</title>
        <authorList>
            <person name="Liu B."/>
        </authorList>
    </citation>
    <scope>NUCLEOTIDE SEQUENCE [LARGE SCALE GENOMIC DNA]</scope>
    <source>
        <strain evidence="2">NLD-2019</strain>
        <tissue evidence="2">Leaf</tissue>
    </source>
</reference>